<protein>
    <recommendedName>
        <fullName evidence="1">Flagellar protein FlgJ N-terminal domain-containing protein</fullName>
    </recommendedName>
</protein>
<proteinExistence type="predicted"/>
<sequence length="106" mass="11509">MTSLAATASDYAQLAAPRAPSMAKTADAAKARAAAENFEAFYLSQTFEQMFQDVEPDSMFGGGQGEKVFRSMLFQEYGKQTAKTGGIGIADMVQKEILRMQEAQKP</sequence>
<dbReference type="OrthoDB" id="7862954at2"/>
<feature type="domain" description="Flagellar protein FlgJ N-terminal" evidence="1">
    <location>
        <begin position="49"/>
        <end position="94"/>
    </location>
</feature>
<name>A0A5J6MLH1_9PROT</name>
<dbReference type="KEGG" id="htq:FRZ44_35590"/>
<dbReference type="InterPro" id="IPR019301">
    <property type="entry name" value="Flagellar_prot_FlgJ_N"/>
</dbReference>
<keyword evidence="3" id="KW-1185">Reference proteome</keyword>
<reference evidence="2 3" key="1">
    <citation type="submission" date="2019-08" db="EMBL/GenBank/DDBJ databases">
        <title>Hyperibacter terrae gen. nov., sp. nov. and Hyperibacter viscosus sp. nov., two new members in the family Rhodospirillaceae isolated from the rhizosphere of Hypericum perforatum.</title>
        <authorList>
            <person name="Noviana Z."/>
        </authorList>
    </citation>
    <scope>NUCLEOTIDE SEQUENCE [LARGE SCALE GENOMIC DNA]</scope>
    <source>
        <strain evidence="2 3">R5913</strain>
    </source>
</reference>
<dbReference type="Pfam" id="PF10135">
    <property type="entry name" value="Rod-binding"/>
    <property type="match status" value="1"/>
</dbReference>
<dbReference type="Proteomes" id="UP000326202">
    <property type="component" value="Chromosome"/>
</dbReference>
<organism evidence="2 3">
    <name type="scientific">Hypericibacter terrae</name>
    <dbReference type="NCBI Taxonomy" id="2602015"/>
    <lineage>
        <taxon>Bacteria</taxon>
        <taxon>Pseudomonadati</taxon>
        <taxon>Pseudomonadota</taxon>
        <taxon>Alphaproteobacteria</taxon>
        <taxon>Rhodospirillales</taxon>
        <taxon>Dongiaceae</taxon>
        <taxon>Hypericibacter</taxon>
    </lineage>
</organism>
<accession>A0A5J6MLH1</accession>
<dbReference type="RefSeq" id="WP_151178437.1">
    <property type="nucleotide sequence ID" value="NZ_CP042906.1"/>
</dbReference>
<dbReference type="EMBL" id="CP042906">
    <property type="protein sequence ID" value="QEX18254.1"/>
    <property type="molecule type" value="Genomic_DNA"/>
</dbReference>
<evidence type="ECO:0000259" key="1">
    <source>
        <dbReference type="Pfam" id="PF10135"/>
    </source>
</evidence>
<evidence type="ECO:0000313" key="3">
    <source>
        <dbReference type="Proteomes" id="UP000326202"/>
    </source>
</evidence>
<dbReference type="AlphaFoldDB" id="A0A5J6MLH1"/>
<gene>
    <name evidence="2" type="ORF">FRZ44_35590</name>
</gene>
<evidence type="ECO:0000313" key="2">
    <source>
        <dbReference type="EMBL" id="QEX18254.1"/>
    </source>
</evidence>